<feature type="coiled-coil region" evidence="1">
    <location>
        <begin position="327"/>
        <end position="354"/>
    </location>
</feature>
<accession>A0A8J4XWG8</accession>
<protein>
    <submittedName>
        <fullName evidence="3">Laminin subunit gamma-1</fullName>
    </submittedName>
</protein>
<dbReference type="Proteomes" id="UP000770661">
    <property type="component" value="Unassembled WGS sequence"/>
</dbReference>
<dbReference type="AlphaFoldDB" id="A0A8J4XWG8"/>
<dbReference type="EMBL" id="JACEEZ010021604">
    <property type="protein sequence ID" value="KAG0713279.1"/>
    <property type="molecule type" value="Genomic_DNA"/>
</dbReference>
<evidence type="ECO:0000256" key="1">
    <source>
        <dbReference type="SAM" id="Coils"/>
    </source>
</evidence>
<organism evidence="3 4">
    <name type="scientific">Chionoecetes opilio</name>
    <name type="common">Atlantic snow crab</name>
    <name type="synonym">Cancer opilio</name>
    <dbReference type="NCBI Taxonomy" id="41210"/>
    <lineage>
        <taxon>Eukaryota</taxon>
        <taxon>Metazoa</taxon>
        <taxon>Ecdysozoa</taxon>
        <taxon>Arthropoda</taxon>
        <taxon>Crustacea</taxon>
        <taxon>Multicrustacea</taxon>
        <taxon>Malacostraca</taxon>
        <taxon>Eumalacostraca</taxon>
        <taxon>Eucarida</taxon>
        <taxon>Decapoda</taxon>
        <taxon>Pleocyemata</taxon>
        <taxon>Brachyura</taxon>
        <taxon>Eubrachyura</taxon>
        <taxon>Majoidea</taxon>
        <taxon>Majidae</taxon>
        <taxon>Chionoecetes</taxon>
    </lineage>
</organism>
<name>A0A8J4XWG8_CHIOP</name>
<sequence>MVFDKQNQNGTPESVPMLAETVQAVYRCTRAPSWLRAALRTRFKAFCSTALSREAERIKAEAEELMAGRQDLVQDVQSQLVETMQLVQRGRAQQQVTSELLADTFTAEGQAKEAINTAEHTLSEAKETLTILEGFDKQVQESREEAKDALGRVGEIEQLIREAEDRTDEAEAALTGAEEDAKSARDIAKDAQDTADEASEQAGQVRRKADVTKEEASSLKDRADLLASQVAGTEARVATYEVQVEADQEQVLEAQEKANQAKGKADEASARVHEAYETVQEILDLLERSTDLDPAQLDALDRRLQEAWQTYYQSGIETTVSEFSEALNWQQRQISLYEEEIRRLQIEVRNIEEIKISLPVGCYSQTKLEP</sequence>
<feature type="region of interest" description="Disordered" evidence="2">
    <location>
        <begin position="163"/>
        <end position="219"/>
    </location>
</feature>
<proteinExistence type="predicted"/>
<dbReference type="OrthoDB" id="430826at2759"/>
<comment type="caution">
    <text evidence="3">The sequence shown here is derived from an EMBL/GenBank/DDBJ whole genome shotgun (WGS) entry which is preliminary data.</text>
</comment>
<reference evidence="3" key="1">
    <citation type="submission" date="2020-07" db="EMBL/GenBank/DDBJ databases">
        <title>The High-quality genome of the commercially important snow crab, Chionoecetes opilio.</title>
        <authorList>
            <person name="Jeong J.-H."/>
            <person name="Ryu S."/>
        </authorList>
    </citation>
    <scope>NUCLEOTIDE SEQUENCE</scope>
    <source>
        <strain evidence="3">MADBK_172401_WGS</strain>
        <tissue evidence="3">Digestive gland</tissue>
    </source>
</reference>
<gene>
    <name evidence="3" type="primary">lamc1</name>
    <name evidence="3" type="ORF">GWK47_016547</name>
</gene>
<feature type="compositionally biased region" description="Basic and acidic residues" evidence="2">
    <location>
        <begin position="207"/>
        <end position="219"/>
    </location>
</feature>
<evidence type="ECO:0000256" key="2">
    <source>
        <dbReference type="SAM" id="MobiDB-lite"/>
    </source>
</evidence>
<keyword evidence="1" id="KW-0175">Coiled coil</keyword>
<feature type="compositionally biased region" description="Basic and acidic residues" evidence="2">
    <location>
        <begin position="179"/>
        <end position="192"/>
    </location>
</feature>
<evidence type="ECO:0000313" key="3">
    <source>
        <dbReference type="EMBL" id="KAG0713279.1"/>
    </source>
</evidence>
<evidence type="ECO:0000313" key="4">
    <source>
        <dbReference type="Proteomes" id="UP000770661"/>
    </source>
</evidence>
<keyword evidence="4" id="KW-1185">Reference proteome</keyword>